<sequence length="175" mass="19168">LVPALTPAPWRRSARLDVSRLDLRVGRVLSTRRHPLAAALTLQEVDIGEDVPRPVASWDGGETRMEELAVLLCNLKASKKRGVVSRARILRCCTSEGVAELLAPPPGASPGDRVTFLDYPGEPDKELPSKQTLWDVLQPDMRVDSRGVANYKGCRFQVKGKGLCRAPSLTSCTIR</sequence>
<dbReference type="OrthoDB" id="197206at2759"/>
<dbReference type="AlphaFoldDB" id="Q4TFQ7"/>
<protein>
    <submittedName>
        <fullName evidence="6">(spotted green pufferfish) hypothetical protein</fullName>
    </submittedName>
</protein>
<dbReference type="GO" id="GO:0000049">
    <property type="term" value="F:tRNA binding"/>
    <property type="evidence" value="ECO:0007669"/>
    <property type="project" value="UniProtKB-UniRule"/>
</dbReference>
<evidence type="ECO:0000256" key="2">
    <source>
        <dbReference type="ARBA" id="ARBA00022884"/>
    </source>
</evidence>
<comment type="caution">
    <text evidence="6">The sequence shown here is derived from an EMBL/GenBank/DDBJ whole genome shotgun (WGS) entry which is preliminary data.</text>
</comment>
<dbReference type="KEGG" id="tng:GSTEN00001508G001"/>
<keyword evidence="3" id="KW-0648">Protein biosynthesis</keyword>
<feature type="non-terminal residue" evidence="6">
    <location>
        <position position="1"/>
    </location>
</feature>
<dbReference type="InterPro" id="IPR051270">
    <property type="entry name" value="Tyrosine-tRNA_ligase_regulator"/>
</dbReference>
<dbReference type="Pfam" id="PF01588">
    <property type="entry name" value="tRNA_bind"/>
    <property type="match status" value="1"/>
</dbReference>
<reference evidence="6" key="1">
    <citation type="journal article" date="2004" name="Nature">
        <title>Genome duplication in the teleost fish Tetraodon nigroviridis reveals the early vertebrate proto-karyotype.</title>
        <authorList>
            <person name="Jaillon O."/>
            <person name="Aury J.-M."/>
            <person name="Brunet F."/>
            <person name="Petit J.-L."/>
            <person name="Stange-Thomann N."/>
            <person name="Mauceli E."/>
            <person name="Bouneau L."/>
            <person name="Fischer C."/>
            <person name="Ozouf-Costaz C."/>
            <person name="Bernot A."/>
            <person name="Nicaud S."/>
            <person name="Jaffe D."/>
            <person name="Fisher S."/>
            <person name="Lutfalla G."/>
            <person name="Dossat C."/>
            <person name="Segurens B."/>
            <person name="Dasilva C."/>
            <person name="Salanoubat M."/>
            <person name="Levy M."/>
            <person name="Boudet N."/>
            <person name="Castellano S."/>
            <person name="Anthouard V."/>
            <person name="Jubin C."/>
            <person name="Castelli V."/>
            <person name="Katinka M."/>
            <person name="Vacherie B."/>
            <person name="Biemont C."/>
            <person name="Skalli Z."/>
            <person name="Cattolico L."/>
            <person name="Poulain J."/>
            <person name="De Berardinis V."/>
            <person name="Cruaud C."/>
            <person name="Duprat S."/>
            <person name="Brottier P."/>
            <person name="Coutanceau J.-P."/>
            <person name="Gouzy J."/>
            <person name="Parra G."/>
            <person name="Lardier G."/>
            <person name="Chapple C."/>
            <person name="McKernan K.J."/>
            <person name="McEwan P."/>
            <person name="Bosak S."/>
            <person name="Kellis M."/>
            <person name="Volff J.-N."/>
            <person name="Guigo R."/>
            <person name="Zody M.C."/>
            <person name="Mesirov J."/>
            <person name="Lindblad-Toh K."/>
            <person name="Birren B."/>
            <person name="Nusbaum C."/>
            <person name="Kahn D."/>
            <person name="Robinson-Rechavi M."/>
            <person name="Laudet V."/>
            <person name="Schachter V."/>
            <person name="Quetier F."/>
            <person name="Saurin W."/>
            <person name="Scarpelli C."/>
            <person name="Wincker P."/>
            <person name="Lander E.S."/>
            <person name="Weissenbach J."/>
            <person name="Roest Crollius H."/>
        </authorList>
    </citation>
    <scope>NUCLEOTIDE SEQUENCE [LARGE SCALE GENOMIC DNA]</scope>
</reference>
<evidence type="ECO:0000259" key="5">
    <source>
        <dbReference type="PROSITE" id="PS50886"/>
    </source>
</evidence>
<evidence type="ECO:0000256" key="1">
    <source>
        <dbReference type="ARBA" id="ARBA00022555"/>
    </source>
</evidence>
<dbReference type="PANTHER" id="PTHR11586:SF42">
    <property type="entry name" value="AMINOACYL TRNA SYNTHASE COMPLEX-INTERACTING MULTIFUNCTIONAL PROTEIN 1"/>
    <property type="match status" value="1"/>
</dbReference>
<dbReference type="InterPro" id="IPR012340">
    <property type="entry name" value="NA-bd_OB-fold"/>
</dbReference>
<dbReference type="EMBL" id="CAAE01004282">
    <property type="protein sequence ID" value="CAF88275.1"/>
    <property type="molecule type" value="Genomic_DNA"/>
</dbReference>
<evidence type="ECO:0000256" key="4">
    <source>
        <dbReference type="PROSITE-ProRule" id="PRU00209"/>
    </source>
</evidence>
<organism evidence="6">
    <name type="scientific">Tetraodon nigroviridis</name>
    <name type="common">Spotted green pufferfish</name>
    <name type="synonym">Chelonodon nigroviridis</name>
    <dbReference type="NCBI Taxonomy" id="99883"/>
    <lineage>
        <taxon>Eukaryota</taxon>
        <taxon>Metazoa</taxon>
        <taxon>Chordata</taxon>
        <taxon>Craniata</taxon>
        <taxon>Vertebrata</taxon>
        <taxon>Euteleostomi</taxon>
        <taxon>Actinopterygii</taxon>
        <taxon>Neopterygii</taxon>
        <taxon>Teleostei</taxon>
        <taxon>Neoteleostei</taxon>
        <taxon>Acanthomorphata</taxon>
        <taxon>Eupercaria</taxon>
        <taxon>Tetraodontiformes</taxon>
        <taxon>Tetradontoidea</taxon>
        <taxon>Tetraodontidae</taxon>
        <taxon>Tetraodon</taxon>
    </lineage>
</organism>
<accession>Q4TFQ7</accession>
<dbReference type="SUPFAM" id="SSF50249">
    <property type="entry name" value="Nucleic acid-binding proteins"/>
    <property type="match status" value="1"/>
</dbReference>
<dbReference type="PANTHER" id="PTHR11586">
    <property type="entry name" value="TRNA-AMINOACYLATION COFACTOR ARC1 FAMILY MEMBER"/>
    <property type="match status" value="1"/>
</dbReference>
<proteinExistence type="predicted"/>
<keyword evidence="1 4" id="KW-0820">tRNA-binding</keyword>
<evidence type="ECO:0000313" key="6">
    <source>
        <dbReference type="EMBL" id="CAF88275.1"/>
    </source>
</evidence>
<dbReference type="GO" id="GO:0006412">
    <property type="term" value="P:translation"/>
    <property type="evidence" value="ECO:0007669"/>
    <property type="project" value="UniProtKB-KW"/>
</dbReference>
<evidence type="ECO:0000256" key="3">
    <source>
        <dbReference type="ARBA" id="ARBA00022917"/>
    </source>
</evidence>
<reference evidence="6" key="2">
    <citation type="submission" date="2004-02" db="EMBL/GenBank/DDBJ databases">
        <authorList>
            <consortium name="Genoscope"/>
            <consortium name="Whitehead Institute Centre for Genome Research"/>
        </authorList>
    </citation>
    <scope>NUCLEOTIDE SEQUENCE</scope>
</reference>
<dbReference type="InterPro" id="IPR002547">
    <property type="entry name" value="tRNA-bd_dom"/>
</dbReference>
<dbReference type="PROSITE" id="PS50886">
    <property type="entry name" value="TRBD"/>
    <property type="match status" value="1"/>
</dbReference>
<dbReference type="Gene3D" id="2.40.50.140">
    <property type="entry name" value="Nucleic acid-binding proteins"/>
    <property type="match status" value="1"/>
</dbReference>
<gene>
    <name evidence="6" type="ORF">GSTENG00001508001</name>
</gene>
<feature type="domain" description="TRNA-binding" evidence="5">
    <location>
        <begin position="17"/>
        <end position="115"/>
    </location>
</feature>
<name>Q4TFQ7_TETNG</name>
<keyword evidence="2 4" id="KW-0694">RNA-binding</keyword>